<dbReference type="PANTHER" id="PTHR31983">
    <property type="entry name" value="ENDO-1,3(4)-BETA-GLUCANASE 1"/>
    <property type="match status" value="1"/>
</dbReference>
<feature type="compositionally biased region" description="Low complexity" evidence="9">
    <location>
        <begin position="182"/>
        <end position="206"/>
    </location>
</feature>
<keyword evidence="14" id="KW-1185">Reference proteome</keyword>
<dbReference type="Pfam" id="PF03639">
    <property type="entry name" value="Glyco_hydro_81"/>
    <property type="match status" value="1"/>
</dbReference>
<evidence type="ECO:0000256" key="7">
    <source>
        <dbReference type="ARBA" id="ARBA00023316"/>
    </source>
</evidence>
<dbReference type="InterPro" id="IPR040720">
    <property type="entry name" value="GH81_C"/>
</dbReference>
<proteinExistence type="inferred from homology"/>
<evidence type="ECO:0000256" key="10">
    <source>
        <dbReference type="SAM" id="SignalP"/>
    </source>
</evidence>
<keyword evidence="7" id="KW-0961">Cell wall biogenesis/degradation</keyword>
<dbReference type="GO" id="GO:0009986">
    <property type="term" value="C:cell surface"/>
    <property type="evidence" value="ECO:0007669"/>
    <property type="project" value="TreeGrafter"/>
</dbReference>
<dbReference type="EMBL" id="JACBPP010000010">
    <property type="protein sequence ID" value="KAF7999216.1"/>
    <property type="molecule type" value="Genomic_DNA"/>
</dbReference>
<dbReference type="InterPro" id="IPR040451">
    <property type="entry name" value="GH81_N"/>
</dbReference>
<evidence type="ECO:0000256" key="2">
    <source>
        <dbReference type="ARBA" id="ARBA00010730"/>
    </source>
</evidence>
<protein>
    <recommendedName>
        <fullName evidence="3">glucan endo-1,3-beta-D-glucosidase</fullName>
        <ecNumber evidence="3">3.2.1.39</ecNumber>
    </recommendedName>
</protein>
<name>A0A8H7L772_9ASCO</name>
<keyword evidence="4" id="KW-0378">Hydrolase</keyword>
<evidence type="ECO:0000256" key="1">
    <source>
        <dbReference type="ARBA" id="ARBA00000382"/>
    </source>
</evidence>
<evidence type="ECO:0000256" key="6">
    <source>
        <dbReference type="ARBA" id="ARBA00023295"/>
    </source>
</evidence>
<dbReference type="InterPro" id="IPR005200">
    <property type="entry name" value="Endo-beta-glucanase"/>
</dbReference>
<dbReference type="Gene3D" id="2.70.98.30">
    <property type="entry name" value="Golgi alpha-mannosidase II, domain 4"/>
    <property type="match status" value="1"/>
</dbReference>
<evidence type="ECO:0000256" key="4">
    <source>
        <dbReference type="ARBA" id="ARBA00022801"/>
    </source>
</evidence>
<keyword evidence="6" id="KW-0326">Glycosidase</keyword>
<feature type="compositionally biased region" description="Polar residues" evidence="9">
    <location>
        <begin position="146"/>
        <end position="164"/>
    </location>
</feature>
<dbReference type="GO" id="GO:0071555">
    <property type="term" value="P:cell wall organization"/>
    <property type="evidence" value="ECO:0007669"/>
    <property type="project" value="UniProtKB-KW"/>
</dbReference>
<evidence type="ECO:0000256" key="9">
    <source>
        <dbReference type="SAM" id="MobiDB-lite"/>
    </source>
</evidence>
<comment type="catalytic activity">
    <reaction evidence="1">
        <text>Hydrolysis of (1-&gt;3)-beta-D-glucosidic linkages in (1-&gt;3)-beta-D-glucans.</text>
        <dbReference type="EC" id="3.2.1.39"/>
    </reaction>
</comment>
<feature type="chain" id="PRO_5034609838" description="glucan endo-1,3-beta-D-glucosidase" evidence="10">
    <location>
        <begin position="22"/>
        <end position="1087"/>
    </location>
</feature>
<evidence type="ECO:0000256" key="8">
    <source>
        <dbReference type="ARBA" id="ARBA00023326"/>
    </source>
</evidence>
<dbReference type="EC" id="3.2.1.39" evidence="3"/>
<dbReference type="GO" id="GO:0052861">
    <property type="term" value="F:endo-1,3(4)-beta-glucanase activity"/>
    <property type="evidence" value="ECO:0007669"/>
    <property type="project" value="InterPro"/>
</dbReference>
<dbReference type="GO" id="GO:0042973">
    <property type="term" value="F:glucan endo-1,3-beta-D-glucosidase activity"/>
    <property type="evidence" value="ECO:0007669"/>
    <property type="project" value="UniProtKB-EC"/>
</dbReference>
<feature type="region of interest" description="Disordered" evidence="9">
    <location>
        <begin position="138"/>
        <end position="231"/>
    </location>
</feature>
<dbReference type="AlphaFoldDB" id="A0A8H7L772"/>
<reference evidence="13" key="1">
    <citation type="submission" date="2020-10" db="EMBL/GenBank/DDBJ databases">
        <title>The Whole-Genome Sequence of Metschnikowia persimmonesis, a Novel Endophytic Yeast Species Isolated from Medicinal Plant Diospyros kaki Thumb.</title>
        <authorList>
            <person name="Rahmat E."/>
            <person name="Kang Y."/>
        </authorList>
    </citation>
    <scope>NUCLEOTIDE SEQUENCE</scope>
    <source>
        <strain evidence="13">KIOM G15050</strain>
    </source>
</reference>
<dbReference type="GO" id="GO:0000272">
    <property type="term" value="P:polysaccharide catabolic process"/>
    <property type="evidence" value="ECO:0007669"/>
    <property type="project" value="UniProtKB-KW"/>
</dbReference>
<feature type="domain" description="Glycosyl hydrolase family 81 C-terminal" evidence="12">
    <location>
        <begin position="718"/>
        <end position="1072"/>
    </location>
</feature>
<dbReference type="Proteomes" id="UP000649328">
    <property type="component" value="Unassembled WGS sequence"/>
</dbReference>
<gene>
    <name evidence="13" type="ORF">HF325_006748</name>
</gene>
<dbReference type="PROSITE" id="PS52008">
    <property type="entry name" value="GH81"/>
    <property type="match status" value="1"/>
</dbReference>
<evidence type="ECO:0000256" key="5">
    <source>
        <dbReference type="ARBA" id="ARBA00023277"/>
    </source>
</evidence>
<accession>A0A8H7L772</accession>
<keyword evidence="5" id="KW-0119">Carbohydrate metabolism</keyword>
<comment type="caution">
    <text evidence="13">The sequence shown here is derived from an EMBL/GenBank/DDBJ whole genome shotgun (WGS) entry which is preliminary data.</text>
</comment>
<feature type="signal peptide" evidence="10">
    <location>
        <begin position="1"/>
        <end position="21"/>
    </location>
</feature>
<comment type="similarity">
    <text evidence="2">Belongs to the glycosyl hydrolase 81 family.</text>
</comment>
<keyword evidence="8" id="KW-0624">Polysaccharide degradation</keyword>
<feature type="domain" description="Glycosyl hydrolase family 81 N-terminal" evidence="11">
    <location>
        <begin position="392"/>
        <end position="708"/>
    </location>
</feature>
<dbReference type="Gene3D" id="1.10.287.1170">
    <property type="entry name" value="glycoside hydrolase family 81 endo-[beta] glucanase"/>
    <property type="match status" value="1"/>
</dbReference>
<evidence type="ECO:0000256" key="3">
    <source>
        <dbReference type="ARBA" id="ARBA00012780"/>
    </source>
</evidence>
<evidence type="ECO:0000313" key="14">
    <source>
        <dbReference type="Proteomes" id="UP000649328"/>
    </source>
</evidence>
<evidence type="ECO:0000259" key="11">
    <source>
        <dbReference type="Pfam" id="PF03639"/>
    </source>
</evidence>
<evidence type="ECO:0000313" key="13">
    <source>
        <dbReference type="EMBL" id="KAF7999216.1"/>
    </source>
</evidence>
<dbReference type="PANTHER" id="PTHR31983:SF20">
    <property type="entry name" value="GLUCAN ENDO-1,3-BETA-D-GLUCOSIDASE 1"/>
    <property type="match status" value="1"/>
</dbReference>
<evidence type="ECO:0000259" key="12">
    <source>
        <dbReference type="Pfam" id="PF17652"/>
    </source>
</evidence>
<dbReference type="Pfam" id="PF17652">
    <property type="entry name" value="Glyco_hydro81C"/>
    <property type="match status" value="1"/>
</dbReference>
<dbReference type="Gene3D" id="1.20.5.420">
    <property type="entry name" value="Immunoglobulin FC, subunit C"/>
    <property type="match status" value="1"/>
</dbReference>
<keyword evidence="10" id="KW-0732">Signal</keyword>
<sequence length="1087" mass="118437">MISKLILGLAMGLLLSGKAYSQAVRDLAKVEGALSVSTNITGFQDVIDQVEDKSVQHTAGLRVVVVYEQPTDCPVNAGQAVATNLETFYTTITTTTDVLVTKVPDNCLNDACELQVETVQVTTTITTFADSAATGLSKENVDLGSGRSNSGDNRAKNSGSANSGLTGGSLPENSDTGKSSPGKASSGDSRSESSSIRGSGSKGSDSQGLSGEKKDQASNQNNGKGSSHREESGGIVVAGNLAVNIVASLGFASTKTIFTDAATSSVEYESMPTPVSMTQANPLYTLVPVSGADAIVVHEWSFSASATAGMEFRGVSGSIATGEAELVNSAPGVNGSTNTLVAESAQPIPKSVVFQSQAMCVSADDLFAPISDTDPSLFFGKEDTHPFVIMPGVSKDLPFQTNNFYTNLFTGNQDKAAYVWPYIVKWEKESKFGLSVQYTNPSRRTFGGETSSGGNKFYFNAINVPGVSIGADSIKQGQNFMTVSQMKLMSVNVKISPEASQAENYIEFPLVEGMGVVTSIYHGLLFARIEGNGGISNFTEIEYESKDTLKKLYRIVVGTGETWLVLVKIPESHSSFELKEGDDKTFLIGSEPVDGLIVQVALAPSEEEEESQALYYKIAGQHVTDAKVSGSMDCGTARYKIAYETADSSDTPLIFALDHHLRLFDGEMEKRAANIKMESTTKGMMYGYLTKELLFSHGVDTNVQWLPYLKNKKTELEYSMEQIELIREAATEELRNVSVIEVMKNEDTQYFTGKVVDKYAYMMYALHDIVKDDKLADLLLAALKEFFKAYKAHGMKTNLFYDTKLGGVTSRGAFGKIDADFRNGFYSGHNIHYGYIIHAAALVGYVDSLKGGTWAQENKDFINMLVRDVANPSEEDKYFPVSRAFDWFHGHSWTGSLVVVDDGKDFSSSSEDVHFSYAMKMWGKVIKDASMEARGDLMLRIQTESLDLYFLYRDGNLVVPKKIASNKVAGILFENKIDYTTFFGDSPEEKHGVQMIPMTPALGLVRSSKFAEQEWNQILHNVQTDERTEKWRGVLNANRVFFDPAAAWEYFTNPAFNLNRDMDGGQSKAWALAFTAPFVNEANGGVN</sequence>
<organism evidence="13 14">
    <name type="scientific">Metschnikowia pulcherrima</name>
    <dbReference type="NCBI Taxonomy" id="27326"/>
    <lineage>
        <taxon>Eukaryota</taxon>
        <taxon>Fungi</taxon>
        <taxon>Dikarya</taxon>
        <taxon>Ascomycota</taxon>
        <taxon>Saccharomycotina</taxon>
        <taxon>Pichiomycetes</taxon>
        <taxon>Metschnikowiaceae</taxon>
        <taxon>Metschnikowia</taxon>
    </lineage>
</organism>
<dbReference type="OrthoDB" id="4473401at2759"/>